<gene>
    <name evidence="2" type="ORF">B0J12DRAFT_660307</name>
</gene>
<name>A0ABQ8GCG7_9PEZI</name>
<evidence type="ECO:0000313" key="2">
    <source>
        <dbReference type="EMBL" id="KAH7052019.1"/>
    </source>
</evidence>
<dbReference type="EMBL" id="JAGTJR010000011">
    <property type="protein sequence ID" value="KAH7052019.1"/>
    <property type="molecule type" value="Genomic_DNA"/>
</dbReference>
<comment type="caution">
    <text evidence="2">The sequence shown here is derived from an EMBL/GenBank/DDBJ whole genome shotgun (WGS) entry which is preliminary data.</text>
</comment>
<keyword evidence="3" id="KW-1185">Reference proteome</keyword>
<feature type="region of interest" description="Disordered" evidence="1">
    <location>
        <begin position="107"/>
        <end position="141"/>
    </location>
</feature>
<accession>A0ABQ8GCG7</accession>
<reference evidence="2 3" key="1">
    <citation type="journal article" date="2021" name="Nat. Commun.">
        <title>Genetic determinants of endophytism in the Arabidopsis root mycobiome.</title>
        <authorList>
            <person name="Mesny F."/>
            <person name="Miyauchi S."/>
            <person name="Thiergart T."/>
            <person name="Pickel B."/>
            <person name="Atanasova L."/>
            <person name="Karlsson M."/>
            <person name="Huettel B."/>
            <person name="Barry K.W."/>
            <person name="Haridas S."/>
            <person name="Chen C."/>
            <person name="Bauer D."/>
            <person name="Andreopoulos W."/>
            <person name="Pangilinan J."/>
            <person name="LaButti K."/>
            <person name="Riley R."/>
            <person name="Lipzen A."/>
            <person name="Clum A."/>
            <person name="Drula E."/>
            <person name="Henrissat B."/>
            <person name="Kohler A."/>
            <person name="Grigoriev I.V."/>
            <person name="Martin F.M."/>
            <person name="Hacquard S."/>
        </authorList>
    </citation>
    <scope>NUCLEOTIDE SEQUENCE [LARGE SCALE GENOMIC DNA]</scope>
    <source>
        <strain evidence="2 3">MPI-SDFR-AT-0080</strain>
    </source>
</reference>
<proteinExistence type="predicted"/>
<dbReference type="Proteomes" id="UP000774617">
    <property type="component" value="Unassembled WGS sequence"/>
</dbReference>
<organism evidence="2 3">
    <name type="scientific">Macrophomina phaseolina</name>
    <dbReference type="NCBI Taxonomy" id="35725"/>
    <lineage>
        <taxon>Eukaryota</taxon>
        <taxon>Fungi</taxon>
        <taxon>Dikarya</taxon>
        <taxon>Ascomycota</taxon>
        <taxon>Pezizomycotina</taxon>
        <taxon>Dothideomycetes</taxon>
        <taxon>Dothideomycetes incertae sedis</taxon>
        <taxon>Botryosphaeriales</taxon>
        <taxon>Botryosphaeriaceae</taxon>
        <taxon>Macrophomina</taxon>
    </lineage>
</organism>
<evidence type="ECO:0000313" key="3">
    <source>
        <dbReference type="Proteomes" id="UP000774617"/>
    </source>
</evidence>
<sequence>MWDSPKSGLFPANYFVGSRCEEAYMLLTSTRIPDVATQHNEKQRLRGRRRSHSLGGNAFPLVANPLRPDVPILTSANAAAPVLPARVFDQNSPPPPSTARIAIRLAPRQPTRSPPPSFPSSSPSPQKPSPPQQHRHLTPPAACFLDNPTVCAALRDIGKSVDTSAANAQRSLSTLLQSPLSRGSASPPKSRRWISAHPLQTIFYVVSGVVFITPGLVTGPLLGAAGFGASGPVAGKCMEAGAEKAF</sequence>
<protein>
    <submittedName>
        <fullName evidence="2">Uncharacterized protein</fullName>
    </submittedName>
</protein>
<evidence type="ECO:0000256" key="1">
    <source>
        <dbReference type="SAM" id="MobiDB-lite"/>
    </source>
</evidence>